<dbReference type="InterPro" id="IPR011727">
    <property type="entry name" value="CHP02117"/>
</dbReference>
<keyword evidence="2" id="KW-1185">Reference proteome</keyword>
<dbReference type="RefSeq" id="WP_163914956.1">
    <property type="nucleotide sequence ID" value="NZ_JAAGWD010000004.1"/>
</dbReference>
<evidence type="ECO:0000313" key="1">
    <source>
        <dbReference type="EMBL" id="NEM98055.1"/>
    </source>
</evidence>
<reference evidence="1 2" key="1">
    <citation type="submission" date="2020-02" db="EMBL/GenBank/DDBJ databases">
        <authorList>
            <person name="Kim M.K."/>
        </authorList>
    </citation>
    <scope>NUCLEOTIDE SEQUENCE [LARGE SCALE GENOMIC DNA]</scope>
    <source>
        <strain evidence="1 2">BT327</strain>
    </source>
</reference>
<protein>
    <submittedName>
        <fullName evidence="1">TIGR02117 family protein</fullName>
    </submittedName>
</protein>
<proteinExistence type="predicted"/>
<dbReference type="NCBIfam" id="TIGR02117">
    <property type="entry name" value="chp_urease_rgn"/>
    <property type="match status" value="1"/>
</dbReference>
<name>A0A6B3LSM8_9BACT</name>
<dbReference type="AlphaFoldDB" id="A0A6B3LSM8"/>
<accession>A0A6B3LSM8</accession>
<sequence>MPAKPTIKQLFKGMLRAFGITMLLSVAIAFILSFIPVGAGTTPTTQQDSVQIYLTSNGIHTDLVLPVKTDYIDWRNKVPLHHFAGADSSFTHIGFGWGDRAFYMQTPEWSDLTLKVALDAIFWPSPSAMHVEYIRRPLTPNKHQRPIWVTPEQYTQLVNYISGSFQTQNNQVMLIEGKGYSSTDNFYEAREKFYFPKTCNYWVNNGLKAANLRAAFFAPLPFAVMRHYR</sequence>
<comment type="caution">
    <text evidence="1">The sequence shown here is derived from an EMBL/GenBank/DDBJ whole genome shotgun (WGS) entry which is preliminary data.</text>
</comment>
<organism evidence="1 2">
    <name type="scientific">Pontibacter burrus</name>
    <dbReference type="NCBI Taxonomy" id="2704466"/>
    <lineage>
        <taxon>Bacteria</taxon>
        <taxon>Pseudomonadati</taxon>
        <taxon>Bacteroidota</taxon>
        <taxon>Cytophagia</taxon>
        <taxon>Cytophagales</taxon>
        <taxon>Hymenobacteraceae</taxon>
        <taxon>Pontibacter</taxon>
    </lineage>
</organism>
<evidence type="ECO:0000313" key="2">
    <source>
        <dbReference type="Proteomes" id="UP000474777"/>
    </source>
</evidence>
<dbReference type="Pfam" id="PF09601">
    <property type="entry name" value="DUF2459"/>
    <property type="match status" value="1"/>
</dbReference>
<gene>
    <name evidence="1" type="ORF">GXP69_10145</name>
</gene>
<dbReference type="EMBL" id="JAAGWD010000004">
    <property type="protein sequence ID" value="NEM98055.1"/>
    <property type="molecule type" value="Genomic_DNA"/>
</dbReference>
<dbReference type="Proteomes" id="UP000474777">
    <property type="component" value="Unassembled WGS sequence"/>
</dbReference>